<feature type="region of interest" description="Disordered" evidence="2">
    <location>
        <begin position="1"/>
        <end position="76"/>
    </location>
</feature>
<keyword evidence="1" id="KW-0175">Coiled coil</keyword>
<evidence type="ECO:0000256" key="1">
    <source>
        <dbReference type="SAM" id="Coils"/>
    </source>
</evidence>
<dbReference type="Proteomes" id="UP000324800">
    <property type="component" value="Unassembled WGS sequence"/>
</dbReference>
<accession>A0A5J4VTT0</accession>
<comment type="caution">
    <text evidence="3">The sequence shown here is derived from an EMBL/GenBank/DDBJ whole genome shotgun (WGS) entry which is preliminary data.</text>
</comment>
<feature type="region of interest" description="Disordered" evidence="2">
    <location>
        <begin position="194"/>
        <end position="246"/>
    </location>
</feature>
<dbReference type="AlphaFoldDB" id="A0A5J4VTT0"/>
<proteinExistence type="predicted"/>
<gene>
    <name evidence="3" type="ORF">EZS28_018655</name>
</gene>
<feature type="coiled-coil region" evidence="1">
    <location>
        <begin position="281"/>
        <end position="308"/>
    </location>
</feature>
<name>A0A5J4VTT0_9EUKA</name>
<feature type="compositionally biased region" description="Low complexity" evidence="2">
    <location>
        <begin position="25"/>
        <end position="35"/>
    </location>
</feature>
<feature type="compositionally biased region" description="Polar residues" evidence="2">
    <location>
        <begin position="232"/>
        <end position="246"/>
    </location>
</feature>
<evidence type="ECO:0000313" key="4">
    <source>
        <dbReference type="Proteomes" id="UP000324800"/>
    </source>
</evidence>
<feature type="compositionally biased region" description="Polar residues" evidence="2">
    <location>
        <begin position="194"/>
        <end position="211"/>
    </location>
</feature>
<reference evidence="3 4" key="1">
    <citation type="submission" date="2019-03" db="EMBL/GenBank/DDBJ databases">
        <title>Single cell metagenomics reveals metabolic interactions within the superorganism composed of flagellate Streblomastix strix and complex community of Bacteroidetes bacteria on its surface.</title>
        <authorList>
            <person name="Treitli S.C."/>
            <person name="Kolisko M."/>
            <person name="Husnik F."/>
            <person name="Keeling P."/>
            <person name="Hampl V."/>
        </authorList>
    </citation>
    <scope>NUCLEOTIDE SEQUENCE [LARGE SCALE GENOMIC DNA]</scope>
    <source>
        <strain evidence="3">ST1C</strain>
    </source>
</reference>
<feature type="compositionally biased region" description="Polar residues" evidence="2">
    <location>
        <begin position="9"/>
        <end position="24"/>
    </location>
</feature>
<sequence length="314" mass="34902">MLSPRQQERQSSYNPDQIAPSRQLSQVSVVAASSVHGEGQQQRTPHKNQFHSIPRSATQSPGPQQSPNPNKLNPQNFLKRSKQPMFLKPAPSAVAQAVQKSGGSVDKELYKTVNQQQQEQQNALLQSQLQQQISTPFTVFNPNQAGDSGAVFVTPQGMKNNDKQGQHKMPVFNANTSPTKTILDILSYTPQCMLNDPFTSSPSKQQMQNSPPRSPLKQQRRGNRTKGDGFGVTSSSAQSNYGDNNDQSQENLLIIKLNRLIGAISIEEQQLKRTTTPVGFEAKLEELLQKRDLELSEVEKKLNELQELHGNPQQ</sequence>
<evidence type="ECO:0000256" key="2">
    <source>
        <dbReference type="SAM" id="MobiDB-lite"/>
    </source>
</evidence>
<dbReference type="EMBL" id="SNRW01005090">
    <property type="protein sequence ID" value="KAA6385820.1"/>
    <property type="molecule type" value="Genomic_DNA"/>
</dbReference>
<feature type="compositionally biased region" description="Low complexity" evidence="2">
    <location>
        <begin position="59"/>
        <end position="70"/>
    </location>
</feature>
<evidence type="ECO:0000313" key="3">
    <source>
        <dbReference type="EMBL" id="KAA6385820.1"/>
    </source>
</evidence>
<organism evidence="3 4">
    <name type="scientific">Streblomastix strix</name>
    <dbReference type="NCBI Taxonomy" id="222440"/>
    <lineage>
        <taxon>Eukaryota</taxon>
        <taxon>Metamonada</taxon>
        <taxon>Preaxostyla</taxon>
        <taxon>Oxymonadida</taxon>
        <taxon>Streblomastigidae</taxon>
        <taxon>Streblomastix</taxon>
    </lineage>
</organism>
<protein>
    <submittedName>
        <fullName evidence="3">Uncharacterized protein</fullName>
    </submittedName>
</protein>